<gene>
    <name evidence="2" type="ORF">SEVIR_1G366150v2</name>
</gene>
<sequence length="90" mass="9934">MSTCRDVVANSPGVVHKNFLLLLLDLDLGSKAVHGRDNISEKKVEITVFFLGVEPSSIQPLYVVQSPCPVLSRRFQIALTWCVWCSSCLG</sequence>
<keyword evidence="1" id="KW-0732">Signal</keyword>
<keyword evidence="3" id="KW-1185">Reference proteome</keyword>
<organism evidence="2 3">
    <name type="scientific">Setaria viridis</name>
    <name type="common">Green bristlegrass</name>
    <name type="synonym">Setaria italica subsp. viridis</name>
    <dbReference type="NCBI Taxonomy" id="4556"/>
    <lineage>
        <taxon>Eukaryota</taxon>
        <taxon>Viridiplantae</taxon>
        <taxon>Streptophyta</taxon>
        <taxon>Embryophyta</taxon>
        <taxon>Tracheophyta</taxon>
        <taxon>Spermatophyta</taxon>
        <taxon>Magnoliopsida</taxon>
        <taxon>Liliopsida</taxon>
        <taxon>Poales</taxon>
        <taxon>Poaceae</taxon>
        <taxon>PACMAD clade</taxon>
        <taxon>Panicoideae</taxon>
        <taxon>Panicodae</taxon>
        <taxon>Paniceae</taxon>
        <taxon>Cenchrinae</taxon>
        <taxon>Setaria</taxon>
    </lineage>
</organism>
<dbReference type="Proteomes" id="UP000298652">
    <property type="component" value="Chromosome 1"/>
</dbReference>
<protein>
    <submittedName>
        <fullName evidence="2">Uncharacterized protein</fullName>
    </submittedName>
</protein>
<evidence type="ECO:0000313" key="3">
    <source>
        <dbReference type="Proteomes" id="UP000298652"/>
    </source>
</evidence>
<dbReference type="Gramene" id="TKW42178">
    <property type="protein sequence ID" value="TKW42178"/>
    <property type="gene ID" value="SEVIR_1G366150v2"/>
</dbReference>
<name>A0A4U6WH20_SETVI</name>
<evidence type="ECO:0000313" key="2">
    <source>
        <dbReference type="EMBL" id="TKW42178.1"/>
    </source>
</evidence>
<proteinExistence type="predicted"/>
<evidence type="ECO:0000256" key="1">
    <source>
        <dbReference type="SAM" id="SignalP"/>
    </source>
</evidence>
<feature type="chain" id="PRO_5020761252" evidence="1">
    <location>
        <begin position="36"/>
        <end position="90"/>
    </location>
</feature>
<accession>A0A4U6WH20</accession>
<dbReference type="AlphaFoldDB" id="A0A4U6WH20"/>
<feature type="signal peptide" evidence="1">
    <location>
        <begin position="1"/>
        <end position="35"/>
    </location>
</feature>
<dbReference type="EMBL" id="CM016552">
    <property type="protein sequence ID" value="TKW42178.1"/>
    <property type="molecule type" value="Genomic_DNA"/>
</dbReference>
<reference evidence="2" key="1">
    <citation type="submission" date="2019-03" db="EMBL/GenBank/DDBJ databases">
        <title>WGS assembly of Setaria viridis.</title>
        <authorList>
            <person name="Huang P."/>
            <person name="Jenkins J."/>
            <person name="Grimwood J."/>
            <person name="Barry K."/>
            <person name="Healey A."/>
            <person name="Mamidi S."/>
            <person name="Sreedasyam A."/>
            <person name="Shu S."/>
            <person name="Feldman M."/>
            <person name="Wu J."/>
            <person name="Yu Y."/>
            <person name="Chen C."/>
            <person name="Johnson J."/>
            <person name="Rokhsar D."/>
            <person name="Baxter I."/>
            <person name="Schmutz J."/>
            <person name="Brutnell T."/>
            <person name="Kellogg E."/>
        </authorList>
    </citation>
    <scope>NUCLEOTIDE SEQUENCE [LARGE SCALE GENOMIC DNA]</scope>
</reference>